<sequence length="327" mass="35157">MKQRSRLWASGRTWRVALALSSAGLLMASAAPAQAASTSIADVATTINGTTVSATAHSAAGTSVWYQFRATDTATGHTWILRKFDRTPTVNWVPPVGGVTYDVQAFALTQSQVIHHQWRAAVPGRMAVDRIPVAQPNPYAGRPGGGPTLPVNLAPNAVQLSVASAMGSGYDWANWGIPHPGDERGTTIGLTMPENWRITTLQATYPVTAIGRVLTLPHQTETITWSHDGSGMTLTADDTPLLPPPAAGALPYWTTPPGNTNLPTGSRIRTAIEVKANRMIEEIYVPVDADTNLTPQIWITVWVPSSSARHLWVLSQVVDSIMFYPQP</sequence>
<organism evidence="2 3">
    <name type="scientific">Sulfobacillus acidophilus</name>
    <dbReference type="NCBI Taxonomy" id="53633"/>
    <lineage>
        <taxon>Bacteria</taxon>
        <taxon>Bacillati</taxon>
        <taxon>Bacillota</taxon>
        <taxon>Clostridia</taxon>
        <taxon>Eubacteriales</taxon>
        <taxon>Clostridiales Family XVII. Incertae Sedis</taxon>
        <taxon>Sulfobacillus</taxon>
    </lineage>
</organism>
<evidence type="ECO:0000313" key="3">
    <source>
        <dbReference type="Proteomes" id="UP000241848"/>
    </source>
</evidence>
<dbReference type="EMBL" id="PXYV01000040">
    <property type="protein sequence ID" value="PSR21186.1"/>
    <property type="molecule type" value="Genomic_DNA"/>
</dbReference>
<feature type="signal peptide" evidence="1">
    <location>
        <begin position="1"/>
        <end position="35"/>
    </location>
</feature>
<dbReference type="Proteomes" id="UP000241848">
    <property type="component" value="Unassembled WGS sequence"/>
</dbReference>
<evidence type="ECO:0000256" key="1">
    <source>
        <dbReference type="SAM" id="SignalP"/>
    </source>
</evidence>
<proteinExistence type="predicted"/>
<gene>
    <name evidence="2" type="ORF">C7B45_11910</name>
</gene>
<dbReference type="AlphaFoldDB" id="A0A2T2WG24"/>
<comment type="caution">
    <text evidence="2">The sequence shown here is derived from an EMBL/GenBank/DDBJ whole genome shotgun (WGS) entry which is preliminary data.</text>
</comment>
<reference evidence="2 3" key="1">
    <citation type="journal article" date="2014" name="BMC Genomics">
        <title>Comparison of environmental and isolate Sulfobacillus genomes reveals diverse carbon, sulfur, nitrogen, and hydrogen metabolisms.</title>
        <authorList>
            <person name="Justice N.B."/>
            <person name="Norman A."/>
            <person name="Brown C.T."/>
            <person name="Singh A."/>
            <person name="Thomas B.C."/>
            <person name="Banfield J.F."/>
        </authorList>
    </citation>
    <scope>NUCLEOTIDE SEQUENCE [LARGE SCALE GENOMIC DNA]</scope>
    <source>
        <strain evidence="2">AMDSBA3</strain>
    </source>
</reference>
<feature type="chain" id="PRO_5015716943" description="Fibronectin type-III domain-containing protein" evidence="1">
    <location>
        <begin position="36"/>
        <end position="327"/>
    </location>
</feature>
<name>A0A2T2WG24_9FIRM</name>
<keyword evidence="1" id="KW-0732">Signal</keyword>
<protein>
    <recommendedName>
        <fullName evidence="4">Fibronectin type-III domain-containing protein</fullName>
    </recommendedName>
</protein>
<accession>A0A2T2WG24</accession>
<evidence type="ECO:0000313" key="2">
    <source>
        <dbReference type="EMBL" id="PSR21186.1"/>
    </source>
</evidence>
<evidence type="ECO:0008006" key="4">
    <source>
        <dbReference type="Google" id="ProtNLM"/>
    </source>
</evidence>